<dbReference type="AlphaFoldDB" id="A0A6A6BBE7"/>
<dbReference type="RefSeq" id="XP_033397242.1">
    <property type="nucleotide sequence ID" value="XM_033543237.1"/>
</dbReference>
<reference evidence="2" key="1">
    <citation type="journal article" date="2020" name="Stud. Mycol.">
        <title>101 Dothideomycetes genomes: a test case for predicting lifestyles and emergence of pathogens.</title>
        <authorList>
            <person name="Haridas S."/>
            <person name="Albert R."/>
            <person name="Binder M."/>
            <person name="Bloem J."/>
            <person name="Labutti K."/>
            <person name="Salamov A."/>
            <person name="Andreopoulos B."/>
            <person name="Baker S."/>
            <person name="Barry K."/>
            <person name="Bills G."/>
            <person name="Bluhm B."/>
            <person name="Cannon C."/>
            <person name="Castanera R."/>
            <person name="Culley D."/>
            <person name="Daum C."/>
            <person name="Ezra D."/>
            <person name="Gonzalez J."/>
            <person name="Henrissat B."/>
            <person name="Kuo A."/>
            <person name="Liang C."/>
            <person name="Lipzen A."/>
            <person name="Lutzoni F."/>
            <person name="Magnuson J."/>
            <person name="Mondo S."/>
            <person name="Nolan M."/>
            <person name="Ohm R."/>
            <person name="Pangilinan J."/>
            <person name="Park H.-J."/>
            <person name="Ramirez L."/>
            <person name="Alfaro M."/>
            <person name="Sun H."/>
            <person name="Tritt A."/>
            <person name="Yoshinaga Y."/>
            <person name="Zwiers L.-H."/>
            <person name="Turgeon B."/>
            <person name="Goodwin S."/>
            <person name="Spatafora J."/>
            <person name="Crous P."/>
            <person name="Grigoriev I."/>
        </authorList>
    </citation>
    <scope>NUCLEOTIDE SEQUENCE</scope>
    <source>
        <strain evidence="2">CBS 121167</strain>
    </source>
</reference>
<evidence type="ECO:0000256" key="1">
    <source>
        <dbReference type="SAM" id="SignalP"/>
    </source>
</evidence>
<keyword evidence="3" id="KW-1185">Reference proteome</keyword>
<accession>A0A6A6BBE7</accession>
<evidence type="ECO:0000313" key="3">
    <source>
        <dbReference type="Proteomes" id="UP000799438"/>
    </source>
</evidence>
<feature type="signal peptide" evidence="1">
    <location>
        <begin position="1"/>
        <end position="21"/>
    </location>
</feature>
<proteinExistence type="predicted"/>
<dbReference type="GeneID" id="54300734"/>
<keyword evidence="1" id="KW-0732">Signal</keyword>
<evidence type="ECO:0008006" key="4">
    <source>
        <dbReference type="Google" id="ProtNLM"/>
    </source>
</evidence>
<organism evidence="2 3">
    <name type="scientific">Aplosporella prunicola CBS 121167</name>
    <dbReference type="NCBI Taxonomy" id="1176127"/>
    <lineage>
        <taxon>Eukaryota</taxon>
        <taxon>Fungi</taxon>
        <taxon>Dikarya</taxon>
        <taxon>Ascomycota</taxon>
        <taxon>Pezizomycotina</taxon>
        <taxon>Dothideomycetes</taxon>
        <taxon>Dothideomycetes incertae sedis</taxon>
        <taxon>Botryosphaeriales</taxon>
        <taxon>Aplosporellaceae</taxon>
        <taxon>Aplosporella</taxon>
    </lineage>
</organism>
<dbReference type="OrthoDB" id="10587590at2759"/>
<evidence type="ECO:0000313" key="2">
    <source>
        <dbReference type="EMBL" id="KAF2141529.1"/>
    </source>
</evidence>
<protein>
    <recommendedName>
        <fullName evidence="4">AA1-like domain-containing protein</fullName>
    </recommendedName>
</protein>
<dbReference type="Proteomes" id="UP000799438">
    <property type="component" value="Unassembled WGS sequence"/>
</dbReference>
<dbReference type="EMBL" id="ML995487">
    <property type="protein sequence ID" value="KAF2141529.1"/>
    <property type="molecule type" value="Genomic_DNA"/>
</dbReference>
<sequence>MYGKPFVIFAALSTFVSSTVAAPSQTPNIERRSYQLDIPEGSDWSVSYSCKSGNVDHSGTQADTGKCIKIDGDAPEFRFNYNDDIFHYFTMDMYVNDDCTEKDYGWWTNFWNGSKLGHKIQNMPNGCDLAAGSVKGDSFGETGVKFGSYKITAITRAALERPPSK</sequence>
<gene>
    <name evidence="2" type="ORF">K452DRAFT_309274</name>
</gene>
<name>A0A6A6BBE7_9PEZI</name>
<feature type="chain" id="PRO_5025618078" description="AA1-like domain-containing protein" evidence="1">
    <location>
        <begin position="22"/>
        <end position="165"/>
    </location>
</feature>